<evidence type="ECO:0000313" key="7">
    <source>
        <dbReference type="Proteomes" id="UP000030752"/>
    </source>
</evidence>
<dbReference type="EMBL" id="KB822718">
    <property type="protein sequence ID" value="ETN42528.1"/>
    <property type="molecule type" value="Genomic_DNA"/>
</dbReference>
<evidence type="ECO:0000313" key="6">
    <source>
        <dbReference type="EMBL" id="ETN42528.1"/>
    </source>
</evidence>
<dbReference type="Gene3D" id="6.10.140.2220">
    <property type="match status" value="1"/>
</dbReference>
<keyword evidence="3" id="KW-0862">Zinc</keyword>
<keyword evidence="7" id="KW-1185">Reference proteome</keyword>
<protein>
    <recommendedName>
        <fullName evidence="5">MYND-type domain-containing protein</fullName>
    </recommendedName>
</protein>
<accession>W2S3B7</accession>
<dbReference type="PROSITE" id="PS50865">
    <property type="entry name" value="ZF_MYND_2"/>
    <property type="match status" value="1"/>
</dbReference>
<evidence type="ECO:0000256" key="3">
    <source>
        <dbReference type="ARBA" id="ARBA00022833"/>
    </source>
</evidence>
<evidence type="ECO:0000256" key="1">
    <source>
        <dbReference type="ARBA" id="ARBA00022723"/>
    </source>
</evidence>
<dbReference type="InParanoid" id="W2S3B7"/>
<feature type="domain" description="MYND-type" evidence="5">
    <location>
        <begin position="65"/>
        <end position="105"/>
    </location>
</feature>
<dbReference type="GeneID" id="19969024"/>
<dbReference type="InterPro" id="IPR002893">
    <property type="entry name" value="Znf_MYND"/>
</dbReference>
<proteinExistence type="predicted"/>
<reference evidence="6 7" key="1">
    <citation type="submission" date="2013-03" db="EMBL/GenBank/DDBJ databases">
        <title>The Genome Sequence of Phialophora europaea CBS 101466.</title>
        <authorList>
            <consortium name="The Broad Institute Genomics Platform"/>
            <person name="Cuomo C."/>
            <person name="de Hoog S."/>
            <person name="Gorbushina A."/>
            <person name="Walker B."/>
            <person name="Young S.K."/>
            <person name="Zeng Q."/>
            <person name="Gargeya S."/>
            <person name="Fitzgerald M."/>
            <person name="Haas B."/>
            <person name="Abouelleil A."/>
            <person name="Allen A.W."/>
            <person name="Alvarado L."/>
            <person name="Arachchi H.M."/>
            <person name="Berlin A.M."/>
            <person name="Chapman S.B."/>
            <person name="Gainer-Dewar J."/>
            <person name="Goldberg J."/>
            <person name="Griggs A."/>
            <person name="Gujja S."/>
            <person name="Hansen M."/>
            <person name="Howarth C."/>
            <person name="Imamovic A."/>
            <person name="Ireland A."/>
            <person name="Larimer J."/>
            <person name="McCowan C."/>
            <person name="Murphy C."/>
            <person name="Pearson M."/>
            <person name="Poon T.W."/>
            <person name="Priest M."/>
            <person name="Roberts A."/>
            <person name="Saif S."/>
            <person name="Shea T."/>
            <person name="Sisk P."/>
            <person name="Sykes S."/>
            <person name="Wortman J."/>
            <person name="Nusbaum C."/>
            <person name="Birren B."/>
        </authorList>
    </citation>
    <scope>NUCLEOTIDE SEQUENCE [LARGE SCALE GENOMIC DNA]</scope>
    <source>
        <strain evidence="6 7">CBS 101466</strain>
    </source>
</reference>
<dbReference type="AlphaFoldDB" id="W2S3B7"/>
<dbReference type="OrthoDB" id="432970at2759"/>
<dbReference type="Pfam" id="PF01753">
    <property type="entry name" value="zf-MYND"/>
    <property type="match status" value="1"/>
</dbReference>
<dbReference type="RefSeq" id="XP_008714264.1">
    <property type="nucleotide sequence ID" value="XM_008716042.1"/>
</dbReference>
<dbReference type="GO" id="GO:0008270">
    <property type="term" value="F:zinc ion binding"/>
    <property type="evidence" value="ECO:0007669"/>
    <property type="project" value="UniProtKB-KW"/>
</dbReference>
<dbReference type="STRING" id="1220924.W2S3B7"/>
<dbReference type="eggNOG" id="ENOG502RT4A">
    <property type="taxonomic scope" value="Eukaryota"/>
</dbReference>
<evidence type="ECO:0000256" key="2">
    <source>
        <dbReference type="ARBA" id="ARBA00022771"/>
    </source>
</evidence>
<dbReference type="HOGENOM" id="CLU_093538_0_0_1"/>
<evidence type="ECO:0000256" key="4">
    <source>
        <dbReference type="PROSITE-ProRule" id="PRU00134"/>
    </source>
</evidence>
<evidence type="ECO:0000259" key="5">
    <source>
        <dbReference type="PROSITE" id="PS50865"/>
    </source>
</evidence>
<gene>
    <name evidence="6" type="ORF">HMPREF1541_01685</name>
</gene>
<dbReference type="Proteomes" id="UP000030752">
    <property type="component" value="Unassembled WGS sequence"/>
</dbReference>
<keyword evidence="2 4" id="KW-0863">Zinc-finger</keyword>
<dbReference type="VEuPathDB" id="FungiDB:HMPREF1541_01685"/>
<dbReference type="SUPFAM" id="SSF144232">
    <property type="entry name" value="HIT/MYND zinc finger-like"/>
    <property type="match status" value="1"/>
</dbReference>
<sequence>MNVFEGVEGGDSVVQSQPAGSSTSAAAAAAAAGGGQAKKTFPKTGVSYVLSLEHEYLNSHKLSICANCLALGFDKSLKRCAGCGMVDYCSKECQKAQWKQHKPFCHMTQGKGRPNGYLTAQAPEQLLRLLVDAYRLRTEVDHSDGDCDHGVYYNAETGRWPKGVVWAQGDAYADFQRWLDLCEEAAVLPEWWRFEDRMECLAMAIDKGEEAKESVWQTLDQAELVTRYEGDASVRSALLVLAELVVGYEGKGRAVNDKWYVKFSENLDLHPEERARLLKGSVEAVRRAFEDQGLKDKVEGKQNEEGDKAS</sequence>
<organism evidence="6 7">
    <name type="scientific">Cyphellophora europaea (strain CBS 101466)</name>
    <name type="common">Phialophora europaea</name>
    <dbReference type="NCBI Taxonomy" id="1220924"/>
    <lineage>
        <taxon>Eukaryota</taxon>
        <taxon>Fungi</taxon>
        <taxon>Dikarya</taxon>
        <taxon>Ascomycota</taxon>
        <taxon>Pezizomycotina</taxon>
        <taxon>Eurotiomycetes</taxon>
        <taxon>Chaetothyriomycetidae</taxon>
        <taxon>Chaetothyriales</taxon>
        <taxon>Cyphellophoraceae</taxon>
        <taxon>Cyphellophora</taxon>
    </lineage>
</organism>
<name>W2S3B7_CYPE1</name>
<keyword evidence="1" id="KW-0479">Metal-binding</keyword>